<dbReference type="SUPFAM" id="SSF46785">
    <property type="entry name" value="Winged helix' DNA-binding domain"/>
    <property type="match status" value="1"/>
</dbReference>
<protein>
    <submittedName>
        <fullName evidence="5">MarR family winged helix-turn-helix transcriptional regulator</fullName>
    </submittedName>
</protein>
<comment type="caution">
    <text evidence="5">The sequence shown here is derived from an EMBL/GenBank/DDBJ whole genome shotgun (WGS) entry which is preliminary data.</text>
</comment>
<dbReference type="Gene3D" id="1.10.10.10">
    <property type="entry name" value="Winged helix-like DNA-binding domain superfamily/Winged helix DNA-binding domain"/>
    <property type="match status" value="1"/>
</dbReference>
<keyword evidence="1" id="KW-0805">Transcription regulation</keyword>
<keyword evidence="6" id="KW-1185">Reference proteome</keyword>
<dbReference type="EMBL" id="JBGMEI010000006">
    <property type="protein sequence ID" value="MFO3665774.1"/>
    <property type="molecule type" value="Genomic_DNA"/>
</dbReference>
<evidence type="ECO:0000256" key="3">
    <source>
        <dbReference type="ARBA" id="ARBA00023163"/>
    </source>
</evidence>
<evidence type="ECO:0000313" key="5">
    <source>
        <dbReference type="EMBL" id="MFO3665774.1"/>
    </source>
</evidence>
<evidence type="ECO:0000256" key="1">
    <source>
        <dbReference type="ARBA" id="ARBA00023015"/>
    </source>
</evidence>
<evidence type="ECO:0000256" key="2">
    <source>
        <dbReference type="ARBA" id="ARBA00023125"/>
    </source>
</evidence>
<accession>A0ABW9M901</accession>
<dbReference type="InterPro" id="IPR000835">
    <property type="entry name" value="HTH_MarR-typ"/>
</dbReference>
<dbReference type="Pfam" id="PF12802">
    <property type="entry name" value="MarR_2"/>
    <property type="match status" value="1"/>
</dbReference>
<keyword evidence="2" id="KW-0238">DNA-binding</keyword>
<evidence type="ECO:0000259" key="4">
    <source>
        <dbReference type="PROSITE" id="PS50995"/>
    </source>
</evidence>
<dbReference type="RefSeq" id="WP_410031453.1">
    <property type="nucleotide sequence ID" value="NZ_JBGMEI010000006.1"/>
</dbReference>
<dbReference type="PANTHER" id="PTHR42756:SF1">
    <property type="entry name" value="TRANSCRIPTIONAL REPRESSOR OF EMRAB OPERON"/>
    <property type="match status" value="1"/>
</dbReference>
<dbReference type="Proteomes" id="UP001637996">
    <property type="component" value="Unassembled WGS sequence"/>
</dbReference>
<dbReference type="InterPro" id="IPR036390">
    <property type="entry name" value="WH_DNA-bd_sf"/>
</dbReference>
<reference evidence="5 6" key="1">
    <citation type="journal article" date="2025" name="Anaerobe">
        <title>Description of Anaerococcus kampingiae sp. nov., Anaerococcus groningensis sp. nov., Anaerococcus martiniensis sp. nov., and Anaerococcus cruorum sp. nov., isolated from human clinical specimens.</title>
        <authorList>
            <person name="Boiten K.E."/>
            <person name="Meijer J."/>
            <person name="van Wezel E.M."/>
            <person name="Veloo A.C.M."/>
        </authorList>
    </citation>
    <scope>NUCLEOTIDE SEQUENCE [LARGE SCALE GENOMIC DNA]</scope>
    <source>
        <strain evidence="5 6">ENR0831</strain>
    </source>
</reference>
<dbReference type="PANTHER" id="PTHR42756">
    <property type="entry name" value="TRANSCRIPTIONAL REGULATOR, MARR"/>
    <property type="match status" value="1"/>
</dbReference>
<dbReference type="PROSITE" id="PS50995">
    <property type="entry name" value="HTH_MARR_2"/>
    <property type="match status" value="1"/>
</dbReference>
<organism evidence="5 6">
    <name type="scientific">Anaerococcus martiniensis</name>
    <dbReference type="NCBI Taxonomy" id="3115615"/>
    <lineage>
        <taxon>Bacteria</taxon>
        <taxon>Bacillati</taxon>
        <taxon>Bacillota</taxon>
        <taxon>Tissierellia</taxon>
        <taxon>Tissierellales</taxon>
        <taxon>Peptoniphilaceae</taxon>
        <taxon>Anaerococcus</taxon>
    </lineage>
</organism>
<evidence type="ECO:0000313" key="6">
    <source>
        <dbReference type="Proteomes" id="UP001637996"/>
    </source>
</evidence>
<proteinExistence type="predicted"/>
<gene>
    <name evidence="5" type="ORF">ACCQ41_05890</name>
</gene>
<dbReference type="SMART" id="SM00347">
    <property type="entry name" value="HTH_MARR"/>
    <property type="match status" value="1"/>
</dbReference>
<sequence>MDEKSCEIFNIFSMLRKINGLNKQRVERFGLNNLESIILFHIDKIENLTQKDLVNKLQMPKQTINSIILNLKEHDLITMEGSEFDKRVKTLVLTKKGEDEVRKINEALSLSNQKIYDDLGETDIKLIKENLNQLIATLENNIN</sequence>
<keyword evidence="3" id="KW-0804">Transcription</keyword>
<dbReference type="InterPro" id="IPR036388">
    <property type="entry name" value="WH-like_DNA-bd_sf"/>
</dbReference>
<name>A0ABW9M901_9FIRM</name>
<feature type="domain" description="HTH marR-type" evidence="4">
    <location>
        <begin position="1"/>
        <end position="136"/>
    </location>
</feature>